<evidence type="ECO:0000313" key="1">
    <source>
        <dbReference type="EMBL" id="MDN0012662.1"/>
    </source>
</evidence>
<dbReference type="InterPro" id="IPR036390">
    <property type="entry name" value="WH_DNA-bd_sf"/>
</dbReference>
<name>A0ABT7WIZ7_9GAMM</name>
<dbReference type="EMBL" id="JAUDZE010000001">
    <property type="protein sequence ID" value="MDN0012662.1"/>
    <property type="molecule type" value="Genomic_DNA"/>
</dbReference>
<gene>
    <name evidence="1" type="ORF">QTA56_00210</name>
</gene>
<dbReference type="InterPro" id="IPR036388">
    <property type="entry name" value="WH-like_DNA-bd_sf"/>
</dbReference>
<keyword evidence="2" id="KW-1185">Reference proteome</keyword>
<dbReference type="Pfam" id="PF01475">
    <property type="entry name" value="FUR"/>
    <property type="match status" value="1"/>
</dbReference>
<dbReference type="InterPro" id="IPR002481">
    <property type="entry name" value="FUR"/>
</dbReference>
<dbReference type="RefSeq" id="WP_267978961.1">
    <property type="nucleotide sequence ID" value="NZ_JAPQKF010000001.1"/>
</dbReference>
<evidence type="ECO:0000313" key="2">
    <source>
        <dbReference type="Proteomes" id="UP001168524"/>
    </source>
</evidence>
<accession>A0ABT7WIZ7</accession>
<dbReference type="PANTHER" id="PTHR33202">
    <property type="entry name" value="ZINC UPTAKE REGULATION PROTEIN"/>
    <property type="match status" value="1"/>
</dbReference>
<reference evidence="1" key="1">
    <citation type="submission" date="2023-06" db="EMBL/GenBank/DDBJ databases">
        <title>Two novel species of Acinetobacter isolated from motorbike repairing workshop in Vietnam.</title>
        <authorList>
            <person name="Le N.T.T."/>
        </authorList>
    </citation>
    <scope>NUCLEOTIDE SEQUENCE</scope>
    <source>
        <strain evidence="1">VNH17</strain>
    </source>
</reference>
<sequence>MNHTVNMDELVKKLRAAKVRATLPRLLILRILSESNQAMTAYEIEKAVAELNSTLFLTSIYTVLRSLEQANIIQRYHKPGERQAVFSIGTQSGSVICECIKCKKRIEVDQRELDQNLQQFYQQQQLNVKSYNLIIQVECKECS</sequence>
<comment type="caution">
    <text evidence="1">The sequence shown here is derived from an EMBL/GenBank/DDBJ whole genome shotgun (WGS) entry which is preliminary data.</text>
</comment>
<proteinExistence type="predicted"/>
<dbReference type="Proteomes" id="UP001168524">
    <property type="component" value="Unassembled WGS sequence"/>
</dbReference>
<protein>
    <submittedName>
        <fullName evidence="1">Transcriptional repressor</fullName>
    </submittedName>
</protein>
<dbReference type="PANTHER" id="PTHR33202:SF7">
    <property type="entry name" value="FERRIC UPTAKE REGULATION PROTEIN"/>
    <property type="match status" value="1"/>
</dbReference>
<dbReference type="Gene3D" id="1.10.10.10">
    <property type="entry name" value="Winged helix-like DNA-binding domain superfamily/Winged helix DNA-binding domain"/>
    <property type="match status" value="1"/>
</dbReference>
<organism evidence="1 2">
    <name type="scientific">Acinetobacter thutiue</name>
    <dbReference type="NCBI Taxonomy" id="2998078"/>
    <lineage>
        <taxon>Bacteria</taxon>
        <taxon>Pseudomonadati</taxon>
        <taxon>Pseudomonadota</taxon>
        <taxon>Gammaproteobacteria</taxon>
        <taxon>Moraxellales</taxon>
        <taxon>Moraxellaceae</taxon>
        <taxon>Acinetobacter</taxon>
    </lineage>
</organism>
<dbReference type="SUPFAM" id="SSF46785">
    <property type="entry name" value="Winged helix' DNA-binding domain"/>
    <property type="match status" value="1"/>
</dbReference>